<feature type="domain" description="Dynein heavy chain AAA lid" evidence="2">
    <location>
        <begin position="383"/>
        <end position="525"/>
    </location>
</feature>
<evidence type="ECO:0000259" key="3">
    <source>
        <dbReference type="Pfam" id="PF18199"/>
    </source>
</evidence>
<dbReference type="InterPro" id="IPR041228">
    <property type="entry name" value="Dynein_C"/>
</dbReference>
<dbReference type="PANTHER" id="PTHR22878:SF63">
    <property type="entry name" value="DYNEIN AXONEMAL HEAVY CHAIN 10"/>
    <property type="match status" value="1"/>
</dbReference>
<name>X6NRG1_RETFI</name>
<reference evidence="4 5" key="1">
    <citation type="journal article" date="2013" name="Curr. Biol.">
        <title>The Genome of the Foraminiferan Reticulomyxa filosa.</title>
        <authorList>
            <person name="Glockner G."/>
            <person name="Hulsmann N."/>
            <person name="Schleicher M."/>
            <person name="Noegel A.A."/>
            <person name="Eichinger L."/>
            <person name="Gallinger C."/>
            <person name="Pawlowski J."/>
            <person name="Sierra R."/>
            <person name="Euteneuer U."/>
            <person name="Pillet L."/>
            <person name="Moustafa A."/>
            <person name="Platzer M."/>
            <person name="Groth M."/>
            <person name="Szafranski K."/>
            <person name="Schliwa M."/>
        </authorList>
    </citation>
    <scope>NUCLEOTIDE SEQUENCE [LARGE SCALE GENOMIC DNA]</scope>
</reference>
<sequence length="829" mass="95001">MVDMSLVNWMYQSSLAQYLKWFDKSLKDSQPANLVHQRVQNIIDFMTYHIYDNVSRGLFGRDQLTFKLMCALRISSTANLLANEEIQTFLKCGSALATDKLPKKPFDWLQPNAWANCVALSQSLDFFRDLLMCIGGNEKKQTTFFFFFLNLLLLHANVDTKAWRLWYESETPESLDIPVLQERLQQIKMRSFMKMVLVRALRDDRMTLSSQGFVAEVMGEKYIQPLTVTMEEVWKTSDKLTPTILMLTPGADPTQTLKDLARKMGAGVEIVSMGEGQEPHATKAITSSMGKGDWALLQNCHLGLKYMASLPDQLKKWNEETKVEDGFRLWITCEPHEQFPISLLQISVKVTQEAPQGMKAGLLRSYRTLVNKDRLQRVDKKEWRDLVFALCFLHSTVQERRKFGSLGWNIPYEFNESDLDASLMFLEKHMFNSPQDISWPTVQYMICEAQYGGRITDNFDRILFNTYGTAWLGSQCFDSNFTFQSTKGGFNYTIPRVATVEEYTNYIQQFPANDSPEIFGLHANAELTCGSTLAAIILNTILDTQPKESSGSSGKTREEIVKANCQELLERMPADYVEEDVRDKIKKRPKAELDFIFGKKDTRGVNGFEVPLNVFLYQEIVRLQATISNVRNTLKSLILAIDGVVIMTPNLQLALNSIYDAKPPRYWFQDASGATIAWTLPSLALWFQGLLDREKQLTDWLVHGRPNVHWMTGFFNPQGFLTAMKQEVTRKHKNDRWALDDVILKTAILDEVDYRKFRSPPDDGGVYIRGLFLDGCSWDFKDKLLCESKPKELFTTLPIIHCTATTNKMVCFCFSLLLVFLIPKLHCLA</sequence>
<dbReference type="Proteomes" id="UP000023152">
    <property type="component" value="Unassembled WGS sequence"/>
</dbReference>
<dbReference type="Gene3D" id="1.10.8.720">
    <property type="entry name" value="Region D6 of dynein motor"/>
    <property type="match status" value="1"/>
</dbReference>
<feature type="domain" description="Dynein heavy chain region D6 P-loop" evidence="1">
    <location>
        <begin position="240"/>
        <end position="351"/>
    </location>
</feature>
<dbReference type="Gene3D" id="3.40.50.300">
    <property type="entry name" value="P-loop containing nucleotide triphosphate hydrolases"/>
    <property type="match status" value="1"/>
</dbReference>
<dbReference type="GO" id="GO:0051959">
    <property type="term" value="F:dynein light intermediate chain binding"/>
    <property type="evidence" value="ECO:0007669"/>
    <property type="project" value="InterPro"/>
</dbReference>
<organism evidence="4 5">
    <name type="scientific">Reticulomyxa filosa</name>
    <dbReference type="NCBI Taxonomy" id="46433"/>
    <lineage>
        <taxon>Eukaryota</taxon>
        <taxon>Sar</taxon>
        <taxon>Rhizaria</taxon>
        <taxon>Retaria</taxon>
        <taxon>Foraminifera</taxon>
        <taxon>Monothalamids</taxon>
        <taxon>Reticulomyxidae</taxon>
        <taxon>Reticulomyxa</taxon>
    </lineage>
</organism>
<dbReference type="AlphaFoldDB" id="X6NRG1"/>
<dbReference type="GO" id="GO:0007018">
    <property type="term" value="P:microtubule-based movement"/>
    <property type="evidence" value="ECO:0007669"/>
    <property type="project" value="InterPro"/>
</dbReference>
<dbReference type="Gene3D" id="3.10.490.20">
    <property type="match status" value="1"/>
</dbReference>
<dbReference type="GO" id="GO:0045505">
    <property type="term" value="F:dynein intermediate chain binding"/>
    <property type="evidence" value="ECO:0007669"/>
    <property type="project" value="InterPro"/>
</dbReference>
<dbReference type="Gene3D" id="1.20.1270.280">
    <property type="match status" value="1"/>
</dbReference>
<gene>
    <name evidence="4" type="ORF">RFI_08612</name>
</gene>
<dbReference type="InterPro" id="IPR041658">
    <property type="entry name" value="AAA_lid_11"/>
</dbReference>
<dbReference type="Pfam" id="PF18198">
    <property type="entry name" value="AAA_lid_11"/>
    <property type="match status" value="1"/>
</dbReference>
<evidence type="ECO:0000259" key="2">
    <source>
        <dbReference type="Pfam" id="PF18198"/>
    </source>
</evidence>
<dbReference type="InterPro" id="IPR026983">
    <property type="entry name" value="DHC"/>
</dbReference>
<dbReference type="OrthoDB" id="5975644at2759"/>
<accession>X6NRG1</accession>
<evidence type="ECO:0000313" key="4">
    <source>
        <dbReference type="EMBL" id="ETO28518.1"/>
    </source>
</evidence>
<dbReference type="InterPro" id="IPR043160">
    <property type="entry name" value="Dynein_C_barrel"/>
</dbReference>
<dbReference type="OMA" id="FLVCSMT"/>
<dbReference type="InterPro" id="IPR004273">
    <property type="entry name" value="Dynein_heavy_D6_P-loop"/>
</dbReference>
<dbReference type="GO" id="GO:0008569">
    <property type="term" value="F:minus-end-directed microtubule motor activity"/>
    <property type="evidence" value="ECO:0007669"/>
    <property type="project" value="InterPro"/>
</dbReference>
<protein>
    <submittedName>
        <fullName evidence="4">Axonemal dynein gamma heavy chain</fullName>
    </submittedName>
</protein>
<proteinExistence type="predicted"/>
<keyword evidence="5" id="KW-1185">Reference proteome</keyword>
<dbReference type="GO" id="GO:0030286">
    <property type="term" value="C:dynein complex"/>
    <property type="evidence" value="ECO:0007669"/>
    <property type="project" value="InterPro"/>
</dbReference>
<dbReference type="PANTHER" id="PTHR22878">
    <property type="entry name" value="DYNEIN HEAVY CHAIN 6, AXONEMAL-LIKE-RELATED"/>
    <property type="match status" value="1"/>
</dbReference>
<comment type="caution">
    <text evidence="4">The sequence shown here is derived from an EMBL/GenBank/DDBJ whole genome shotgun (WGS) entry which is preliminary data.</text>
</comment>
<dbReference type="Pfam" id="PF03028">
    <property type="entry name" value="Dynein_heavy"/>
    <property type="match status" value="1"/>
</dbReference>
<dbReference type="FunFam" id="3.40.50.300:FF:000320">
    <property type="entry name" value="Dynein, axonemal, heavy chain 5"/>
    <property type="match status" value="1"/>
</dbReference>
<dbReference type="InterPro" id="IPR027417">
    <property type="entry name" value="P-loop_NTPase"/>
</dbReference>
<dbReference type="Gene3D" id="1.10.8.1220">
    <property type="match status" value="1"/>
</dbReference>
<dbReference type="Pfam" id="PF18199">
    <property type="entry name" value="Dynein_C"/>
    <property type="match status" value="1"/>
</dbReference>
<feature type="domain" description="Dynein heavy chain C-terminal" evidence="3">
    <location>
        <begin position="537"/>
        <end position="807"/>
    </location>
</feature>
<dbReference type="EMBL" id="ASPP01006624">
    <property type="protein sequence ID" value="ETO28518.1"/>
    <property type="molecule type" value="Genomic_DNA"/>
</dbReference>
<dbReference type="InterPro" id="IPR042219">
    <property type="entry name" value="AAA_lid_11_sf"/>
</dbReference>
<evidence type="ECO:0000259" key="1">
    <source>
        <dbReference type="Pfam" id="PF03028"/>
    </source>
</evidence>
<evidence type="ECO:0000313" key="5">
    <source>
        <dbReference type="Proteomes" id="UP000023152"/>
    </source>
</evidence>